<keyword evidence="2" id="KW-1185">Reference proteome</keyword>
<comment type="caution">
    <text evidence="1">The sequence shown here is derived from an EMBL/GenBank/DDBJ whole genome shotgun (WGS) entry which is preliminary data.</text>
</comment>
<evidence type="ECO:0000313" key="1">
    <source>
        <dbReference type="EMBL" id="ETX06945.1"/>
    </source>
</evidence>
<dbReference type="HOGENOM" id="CLU_3096841_0_0_7"/>
<organism evidence="1 2">
    <name type="scientific">Candidatus Entotheonella gemina</name>
    <dbReference type="NCBI Taxonomy" id="1429439"/>
    <lineage>
        <taxon>Bacteria</taxon>
        <taxon>Pseudomonadati</taxon>
        <taxon>Nitrospinota/Tectimicrobiota group</taxon>
        <taxon>Candidatus Tectimicrobiota</taxon>
        <taxon>Candidatus Entotheonellia</taxon>
        <taxon>Candidatus Entotheonellales</taxon>
        <taxon>Candidatus Entotheonellaceae</taxon>
        <taxon>Candidatus Entotheonella</taxon>
    </lineage>
</organism>
<evidence type="ECO:0000313" key="2">
    <source>
        <dbReference type="Proteomes" id="UP000019140"/>
    </source>
</evidence>
<proteinExistence type="predicted"/>
<reference evidence="1 2" key="1">
    <citation type="journal article" date="2014" name="Nature">
        <title>An environmental bacterial taxon with a large and distinct metabolic repertoire.</title>
        <authorList>
            <person name="Wilson M.C."/>
            <person name="Mori T."/>
            <person name="Ruckert C."/>
            <person name="Uria A.R."/>
            <person name="Helf M.J."/>
            <person name="Takada K."/>
            <person name="Gernert C."/>
            <person name="Steffens U.A."/>
            <person name="Heycke N."/>
            <person name="Schmitt S."/>
            <person name="Rinke C."/>
            <person name="Helfrich E.J."/>
            <person name="Brachmann A.O."/>
            <person name="Gurgui C."/>
            <person name="Wakimoto T."/>
            <person name="Kracht M."/>
            <person name="Crusemann M."/>
            <person name="Hentschel U."/>
            <person name="Abe I."/>
            <person name="Matsunaga S."/>
            <person name="Kalinowski J."/>
            <person name="Takeyama H."/>
            <person name="Piel J."/>
        </authorList>
    </citation>
    <scope>NUCLEOTIDE SEQUENCE [LARGE SCALE GENOMIC DNA]</scope>
    <source>
        <strain evidence="2">TSY2</strain>
    </source>
</reference>
<sequence>MGIRQEVVPGVGSTLAVLSNHVEHFAQTKLLPSDSLARMYFRALHGDVIGE</sequence>
<dbReference type="AlphaFoldDB" id="W4M9U5"/>
<dbReference type="Proteomes" id="UP000019140">
    <property type="component" value="Unassembled WGS sequence"/>
</dbReference>
<accession>W4M9U5</accession>
<protein>
    <submittedName>
        <fullName evidence="1">Uncharacterized protein</fullName>
    </submittedName>
</protein>
<name>W4M9U5_9BACT</name>
<gene>
    <name evidence="1" type="ORF">ETSY2_14090</name>
</gene>
<dbReference type="EMBL" id="AZHX01000567">
    <property type="protein sequence ID" value="ETX06945.1"/>
    <property type="molecule type" value="Genomic_DNA"/>
</dbReference>